<organism evidence="1 2">
    <name type="scientific">Streptomyces djakartensis</name>
    <dbReference type="NCBI Taxonomy" id="68193"/>
    <lineage>
        <taxon>Bacteria</taxon>
        <taxon>Bacillati</taxon>
        <taxon>Actinomycetota</taxon>
        <taxon>Actinomycetes</taxon>
        <taxon>Kitasatosporales</taxon>
        <taxon>Streptomycetaceae</taxon>
        <taxon>Streptomyces</taxon>
    </lineage>
</organism>
<accession>A0ABQ2ZU21</accession>
<evidence type="ECO:0000313" key="1">
    <source>
        <dbReference type="EMBL" id="GGY22633.1"/>
    </source>
</evidence>
<gene>
    <name evidence="1" type="ORF">GCM10010384_31990</name>
</gene>
<protein>
    <submittedName>
        <fullName evidence="1">Uncharacterized protein</fullName>
    </submittedName>
</protein>
<sequence length="99" mass="10681">MARGLIVGSASRSLVAGGGPHVPRSPFVRALRFVHAILFGRAVRFVHAILFGRAVRFVHAVRFGRAVRFVRAVVLFGRVLLSFLVRGPVPARARGAGDP</sequence>
<name>A0ABQ2ZU21_9ACTN</name>
<dbReference type="EMBL" id="BMWE01000008">
    <property type="protein sequence ID" value="GGY22633.1"/>
    <property type="molecule type" value="Genomic_DNA"/>
</dbReference>
<keyword evidence="2" id="KW-1185">Reference proteome</keyword>
<dbReference type="Proteomes" id="UP000653308">
    <property type="component" value="Unassembled WGS sequence"/>
</dbReference>
<proteinExistence type="predicted"/>
<evidence type="ECO:0000313" key="2">
    <source>
        <dbReference type="Proteomes" id="UP000653308"/>
    </source>
</evidence>
<comment type="caution">
    <text evidence="1">The sequence shown here is derived from an EMBL/GenBank/DDBJ whole genome shotgun (WGS) entry which is preliminary data.</text>
</comment>
<reference evidence="2" key="1">
    <citation type="journal article" date="2019" name="Int. J. Syst. Evol. Microbiol.">
        <title>The Global Catalogue of Microorganisms (GCM) 10K type strain sequencing project: providing services to taxonomists for standard genome sequencing and annotation.</title>
        <authorList>
            <consortium name="The Broad Institute Genomics Platform"/>
            <consortium name="The Broad Institute Genome Sequencing Center for Infectious Disease"/>
            <person name="Wu L."/>
            <person name="Ma J."/>
        </authorList>
    </citation>
    <scope>NUCLEOTIDE SEQUENCE [LARGE SCALE GENOMIC DNA]</scope>
    <source>
        <strain evidence="2">JCM 4957</strain>
    </source>
</reference>